<keyword evidence="5" id="KW-1133">Transmembrane helix</keyword>
<dbReference type="GO" id="GO:0007155">
    <property type="term" value="P:cell adhesion"/>
    <property type="evidence" value="ECO:0007669"/>
    <property type="project" value="InterPro"/>
</dbReference>
<keyword evidence="5" id="KW-0812">Transmembrane</keyword>
<keyword evidence="4" id="KW-0281">Fimbrium</keyword>
<evidence type="ECO:0000313" key="7">
    <source>
        <dbReference type="Proteomes" id="UP000536442"/>
    </source>
</evidence>
<evidence type="ECO:0000313" key="6">
    <source>
        <dbReference type="EMBL" id="NWN92953.1"/>
    </source>
</evidence>
<keyword evidence="5" id="KW-0472">Membrane</keyword>
<organism evidence="6 7">
    <name type="scientific">Marinobacter adhaerens</name>
    <dbReference type="NCBI Taxonomy" id="1033846"/>
    <lineage>
        <taxon>Bacteria</taxon>
        <taxon>Pseudomonadati</taxon>
        <taxon>Pseudomonadota</taxon>
        <taxon>Gammaproteobacteria</taxon>
        <taxon>Pseudomonadales</taxon>
        <taxon>Marinobacteraceae</taxon>
        <taxon>Marinobacter</taxon>
    </lineage>
</organism>
<dbReference type="Gene3D" id="3.30.700.10">
    <property type="entry name" value="Glycoprotein, Type 4 Pilin"/>
    <property type="match status" value="1"/>
</dbReference>
<sequence length="168" mass="17753">MNNQLQKGFTLIELMIVVAIIGILAAIAIPQYQSYMVSSQAQAANASTANIKTIFEEATLRGRALTLIPGSEDYDVSPPVVWLGSEADALQTGTISLEGVTDGSAVPADTSVAISFLFDGEVGPDLLNKKLQQHRNANGTWTCITDIDAEYRPDGCLEAGENGAPALL</sequence>
<feature type="transmembrane region" description="Helical" evidence="5">
    <location>
        <begin position="12"/>
        <end position="32"/>
    </location>
</feature>
<name>A0A851HVC4_9GAMM</name>
<keyword evidence="2" id="KW-0488">Methylation</keyword>
<evidence type="ECO:0000256" key="2">
    <source>
        <dbReference type="ARBA" id="ARBA00022481"/>
    </source>
</evidence>
<gene>
    <name evidence="6" type="ORF">HLV39_15780</name>
</gene>
<keyword evidence="7" id="KW-1185">Reference proteome</keyword>
<accession>A0A851HVC4</accession>
<comment type="caution">
    <text evidence="6">The sequence shown here is derived from an EMBL/GenBank/DDBJ whole genome shotgun (WGS) entry which is preliminary data.</text>
</comment>
<evidence type="ECO:0000256" key="1">
    <source>
        <dbReference type="ARBA" id="ARBA00005233"/>
    </source>
</evidence>
<dbReference type="Pfam" id="PF07963">
    <property type="entry name" value="N_methyl"/>
    <property type="match status" value="1"/>
</dbReference>
<dbReference type="InterPro" id="IPR012902">
    <property type="entry name" value="N_methyl_site"/>
</dbReference>
<dbReference type="SUPFAM" id="SSF54523">
    <property type="entry name" value="Pili subunits"/>
    <property type="match status" value="1"/>
</dbReference>
<evidence type="ECO:0000256" key="5">
    <source>
        <dbReference type="SAM" id="Phobius"/>
    </source>
</evidence>
<dbReference type="AlphaFoldDB" id="A0A851HVC4"/>
<dbReference type="PROSITE" id="PS00409">
    <property type="entry name" value="PROKAR_NTER_METHYL"/>
    <property type="match status" value="1"/>
</dbReference>
<dbReference type="NCBIfam" id="TIGR02532">
    <property type="entry name" value="IV_pilin_GFxxxE"/>
    <property type="match status" value="1"/>
</dbReference>
<dbReference type="Proteomes" id="UP000536442">
    <property type="component" value="Unassembled WGS sequence"/>
</dbReference>
<comment type="similarity">
    <text evidence="1 4">Belongs to the N-Me-Phe pilin family.</text>
</comment>
<dbReference type="PANTHER" id="PTHR30093">
    <property type="entry name" value="GENERAL SECRETION PATHWAY PROTEIN G"/>
    <property type="match status" value="1"/>
</dbReference>
<dbReference type="InterPro" id="IPR001082">
    <property type="entry name" value="Pilin"/>
</dbReference>
<dbReference type="InterPro" id="IPR045584">
    <property type="entry name" value="Pilin-like"/>
</dbReference>
<dbReference type="GO" id="GO:0009289">
    <property type="term" value="C:pilus"/>
    <property type="evidence" value="ECO:0007669"/>
    <property type="project" value="InterPro"/>
</dbReference>
<dbReference type="Pfam" id="PF00114">
    <property type="entry name" value="Pilin"/>
    <property type="match status" value="1"/>
</dbReference>
<protein>
    <recommendedName>
        <fullName evidence="3">Pilin</fullName>
    </recommendedName>
</protein>
<proteinExistence type="inferred from homology"/>
<evidence type="ECO:0000256" key="4">
    <source>
        <dbReference type="RuleBase" id="RU000389"/>
    </source>
</evidence>
<reference evidence="6 7" key="1">
    <citation type="submission" date="2020-03" db="EMBL/GenBank/DDBJ databases">
        <title>Metagenomic, metatranscriptomic, and metabolomic analyses revealed the key microbes and metabolic features during the fermentation of ganjang, Korean traditional soy sauce.</title>
        <authorList>
            <person name="Chun B.H."/>
            <person name="Jeon C.O."/>
        </authorList>
    </citation>
    <scope>NUCLEOTIDE SEQUENCE [LARGE SCALE GENOMIC DNA]</scope>
    <source>
        <strain evidence="6 7">KG14</strain>
    </source>
</reference>
<dbReference type="EMBL" id="JABEVQ010000012">
    <property type="protein sequence ID" value="NWN92953.1"/>
    <property type="molecule type" value="Genomic_DNA"/>
</dbReference>
<evidence type="ECO:0000256" key="3">
    <source>
        <dbReference type="ARBA" id="ARBA00029638"/>
    </source>
</evidence>